<evidence type="ECO:0000256" key="3">
    <source>
        <dbReference type="ARBA" id="ARBA00022741"/>
    </source>
</evidence>
<keyword evidence="2" id="KW-0813">Transport</keyword>
<dbReference type="SUPFAM" id="SSF52540">
    <property type="entry name" value="P-loop containing nucleoside triphosphate hydrolases"/>
    <property type="match status" value="1"/>
</dbReference>
<evidence type="ECO:0000259" key="5">
    <source>
        <dbReference type="PROSITE" id="PS50893"/>
    </source>
</evidence>
<dbReference type="InterPro" id="IPR003593">
    <property type="entry name" value="AAA+_ATPase"/>
</dbReference>
<keyword evidence="3" id="KW-0547">Nucleotide-binding</keyword>
<dbReference type="InterPro" id="IPR050683">
    <property type="entry name" value="Bact_Polysacc_Export_ATP-bd"/>
</dbReference>
<comment type="caution">
    <text evidence="6">The sequence shown here is derived from an EMBL/GenBank/DDBJ whole genome shotgun (WGS) entry which is preliminary data.</text>
</comment>
<dbReference type="AlphaFoldDB" id="A0A1F5KE89"/>
<dbReference type="InterPro" id="IPR015860">
    <property type="entry name" value="ABC_transpr_TagH-like"/>
</dbReference>
<name>A0A1F5KE89_9BACT</name>
<dbReference type="GO" id="GO:0016887">
    <property type="term" value="F:ATP hydrolysis activity"/>
    <property type="evidence" value="ECO:0007669"/>
    <property type="project" value="InterPro"/>
</dbReference>
<organism evidence="6 7">
    <name type="scientific">Candidatus Daviesbacteria bacterium RIFCSPHIGHO2_12_FULL_37_11</name>
    <dbReference type="NCBI Taxonomy" id="1797777"/>
    <lineage>
        <taxon>Bacteria</taxon>
        <taxon>Candidatus Daviesiibacteriota</taxon>
    </lineage>
</organism>
<reference evidence="6 7" key="1">
    <citation type="journal article" date="2016" name="Nat. Commun.">
        <title>Thousands of microbial genomes shed light on interconnected biogeochemical processes in an aquifer system.</title>
        <authorList>
            <person name="Anantharaman K."/>
            <person name="Brown C.T."/>
            <person name="Hug L.A."/>
            <person name="Sharon I."/>
            <person name="Castelle C.J."/>
            <person name="Probst A.J."/>
            <person name="Thomas B.C."/>
            <person name="Singh A."/>
            <person name="Wilkins M.J."/>
            <person name="Karaoz U."/>
            <person name="Brodie E.L."/>
            <person name="Williams K.H."/>
            <person name="Hubbard S.S."/>
            <person name="Banfield J.F."/>
        </authorList>
    </citation>
    <scope>NUCLEOTIDE SEQUENCE [LARGE SCALE GENOMIC DNA]</scope>
</reference>
<dbReference type="PROSITE" id="PS50893">
    <property type="entry name" value="ABC_TRANSPORTER_2"/>
    <property type="match status" value="1"/>
</dbReference>
<dbReference type="GO" id="GO:0016020">
    <property type="term" value="C:membrane"/>
    <property type="evidence" value="ECO:0007669"/>
    <property type="project" value="InterPro"/>
</dbReference>
<accession>A0A1F5KE89</accession>
<gene>
    <name evidence="6" type="ORF">A3F00_04195</name>
</gene>
<dbReference type="InterPro" id="IPR027417">
    <property type="entry name" value="P-loop_NTPase"/>
</dbReference>
<dbReference type="Proteomes" id="UP000176527">
    <property type="component" value="Unassembled WGS sequence"/>
</dbReference>
<sequence length="243" mass="27032">MRNKVIIEFNNVSKKFKKGQKLYLKQALLDFFKPNVTEEFWALKNIDFKISKGESVGIIGVNGSGKSTILKLIAGVLTPTRGEVEVIGRIGPLIELGAGFHPELSGRDNIYLNGTILGLSKKELEEKFESIVDFAELSDFIDTPVKHYSSGMYMRLGFSIAIHINPEILLIDEILAVGDLGFQKKCIDKMNSFHSQGKTIIIISHSMDIVSTFCEKAILIDKGKIREVGKPEKVIAAYNKLIT</sequence>
<dbReference type="Gene3D" id="3.40.50.300">
    <property type="entry name" value="P-loop containing nucleotide triphosphate hydrolases"/>
    <property type="match status" value="1"/>
</dbReference>
<evidence type="ECO:0000313" key="6">
    <source>
        <dbReference type="EMBL" id="OGE39257.1"/>
    </source>
</evidence>
<comment type="similarity">
    <text evidence="1">Belongs to the ABC transporter superfamily.</text>
</comment>
<feature type="domain" description="ABC transporter" evidence="5">
    <location>
        <begin position="7"/>
        <end position="241"/>
    </location>
</feature>
<dbReference type="CDD" id="cd03220">
    <property type="entry name" value="ABC_KpsT_Wzt"/>
    <property type="match status" value="1"/>
</dbReference>
<dbReference type="InterPro" id="IPR003439">
    <property type="entry name" value="ABC_transporter-like_ATP-bd"/>
</dbReference>
<dbReference type="Pfam" id="PF00005">
    <property type="entry name" value="ABC_tran"/>
    <property type="match status" value="1"/>
</dbReference>
<dbReference type="EMBL" id="MFDE01000003">
    <property type="protein sequence ID" value="OGE39257.1"/>
    <property type="molecule type" value="Genomic_DNA"/>
</dbReference>
<dbReference type="SMART" id="SM00382">
    <property type="entry name" value="AAA"/>
    <property type="match status" value="1"/>
</dbReference>
<dbReference type="PANTHER" id="PTHR46743">
    <property type="entry name" value="TEICHOIC ACIDS EXPORT ATP-BINDING PROTEIN TAGH"/>
    <property type="match status" value="1"/>
</dbReference>
<dbReference type="PANTHER" id="PTHR46743:SF2">
    <property type="entry name" value="TEICHOIC ACIDS EXPORT ATP-BINDING PROTEIN TAGH"/>
    <property type="match status" value="1"/>
</dbReference>
<evidence type="ECO:0000256" key="4">
    <source>
        <dbReference type="ARBA" id="ARBA00022840"/>
    </source>
</evidence>
<evidence type="ECO:0000313" key="7">
    <source>
        <dbReference type="Proteomes" id="UP000176527"/>
    </source>
</evidence>
<keyword evidence="4" id="KW-0067">ATP-binding</keyword>
<dbReference type="GO" id="GO:0005524">
    <property type="term" value="F:ATP binding"/>
    <property type="evidence" value="ECO:0007669"/>
    <property type="project" value="UniProtKB-KW"/>
</dbReference>
<dbReference type="GO" id="GO:0140359">
    <property type="term" value="F:ABC-type transporter activity"/>
    <property type="evidence" value="ECO:0007669"/>
    <property type="project" value="InterPro"/>
</dbReference>
<evidence type="ECO:0000256" key="2">
    <source>
        <dbReference type="ARBA" id="ARBA00022448"/>
    </source>
</evidence>
<evidence type="ECO:0000256" key="1">
    <source>
        <dbReference type="ARBA" id="ARBA00005417"/>
    </source>
</evidence>
<proteinExistence type="inferred from homology"/>
<protein>
    <recommendedName>
        <fullName evidence="5">ABC transporter domain-containing protein</fullName>
    </recommendedName>
</protein>